<name>A0ABT4J9Z1_9RHOB</name>
<organism evidence="1 2">
    <name type="scientific">Paracoccus benzoatiresistens</name>
    <dbReference type="NCBI Taxonomy" id="2997341"/>
    <lineage>
        <taxon>Bacteria</taxon>
        <taxon>Pseudomonadati</taxon>
        <taxon>Pseudomonadota</taxon>
        <taxon>Alphaproteobacteria</taxon>
        <taxon>Rhodobacterales</taxon>
        <taxon>Paracoccaceae</taxon>
        <taxon>Paracoccus</taxon>
    </lineage>
</organism>
<evidence type="ECO:0000313" key="2">
    <source>
        <dbReference type="Proteomes" id="UP001149822"/>
    </source>
</evidence>
<accession>A0ABT4J9Z1</accession>
<evidence type="ECO:0000313" key="1">
    <source>
        <dbReference type="EMBL" id="MCZ0963158.1"/>
    </source>
</evidence>
<dbReference type="EMBL" id="JAPTYD010000029">
    <property type="protein sequence ID" value="MCZ0963158.1"/>
    <property type="molecule type" value="Genomic_DNA"/>
</dbReference>
<dbReference type="RefSeq" id="WP_268943218.1">
    <property type="nucleotide sequence ID" value="NZ_JAPTYD010000029.1"/>
</dbReference>
<keyword evidence="2" id="KW-1185">Reference proteome</keyword>
<proteinExistence type="predicted"/>
<comment type="caution">
    <text evidence="1">The sequence shown here is derived from an EMBL/GenBank/DDBJ whole genome shotgun (WGS) entry which is preliminary data.</text>
</comment>
<feature type="non-terminal residue" evidence="1">
    <location>
        <position position="66"/>
    </location>
</feature>
<dbReference type="Proteomes" id="UP001149822">
    <property type="component" value="Unassembled WGS sequence"/>
</dbReference>
<protein>
    <submittedName>
        <fullName evidence="1">Uncharacterized protein</fullName>
    </submittedName>
</protein>
<sequence>MAMKTTIWFAQEITVAWLVLCRDNPANAPQLLRRPASAPPIRSPAMSLDLNQNDLSHVVAADRAHV</sequence>
<reference evidence="1" key="1">
    <citation type="submission" date="2022-12" db="EMBL/GenBank/DDBJ databases">
        <title>Paracoccus sp. EF6 isolated from a lake water.</title>
        <authorList>
            <person name="Liu H."/>
        </authorList>
    </citation>
    <scope>NUCLEOTIDE SEQUENCE</scope>
    <source>
        <strain evidence="1">EF6</strain>
    </source>
</reference>
<gene>
    <name evidence="1" type="ORF">OU682_16195</name>
</gene>